<gene>
    <name evidence="1" type="ORF">MANES_17G000983v8</name>
</gene>
<sequence length="90" mass="10215">MTSYLGQVETLKDEFNSLMPFTDDVDAQEQRDKFFMVLALIGLRPDLCFVKDQILIGSIIPTLEEVSVRLLRIFLSKSDTTDMESLVLAV</sequence>
<dbReference type="EMBL" id="CM004403">
    <property type="protein sequence ID" value="KAG8633986.1"/>
    <property type="molecule type" value="Genomic_DNA"/>
</dbReference>
<keyword evidence="2" id="KW-1185">Reference proteome</keyword>
<comment type="caution">
    <text evidence="1">The sequence shown here is derived from an EMBL/GenBank/DDBJ whole genome shotgun (WGS) entry which is preliminary data.</text>
</comment>
<organism evidence="1 2">
    <name type="scientific">Manihot esculenta</name>
    <name type="common">Cassava</name>
    <name type="synonym">Jatropha manihot</name>
    <dbReference type="NCBI Taxonomy" id="3983"/>
    <lineage>
        <taxon>Eukaryota</taxon>
        <taxon>Viridiplantae</taxon>
        <taxon>Streptophyta</taxon>
        <taxon>Embryophyta</taxon>
        <taxon>Tracheophyta</taxon>
        <taxon>Spermatophyta</taxon>
        <taxon>Magnoliopsida</taxon>
        <taxon>eudicotyledons</taxon>
        <taxon>Gunneridae</taxon>
        <taxon>Pentapetalae</taxon>
        <taxon>rosids</taxon>
        <taxon>fabids</taxon>
        <taxon>Malpighiales</taxon>
        <taxon>Euphorbiaceae</taxon>
        <taxon>Crotonoideae</taxon>
        <taxon>Manihoteae</taxon>
        <taxon>Manihot</taxon>
    </lineage>
</organism>
<accession>A0ACB7G5K2</accession>
<protein>
    <submittedName>
        <fullName evidence="1">Uncharacterized protein</fullName>
    </submittedName>
</protein>
<evidence type="ECO:0000313" key="1">
    <source>
        <dbReference type="EMBL" id="KAG8633986.1"/>
    </source>
</evidence>
<name>A0ACB7G5K2_MANES</name>
<proteinExistence type="predicted"/>
<reference evidence="2" key="1">
    <citation type="journal article" date="2016" name="Nat. Biotechnol.">
        <title>Sequencing wild and cultivated cassava and related species reveals extensive interspecific hybridization and genetic diversity.</title>
        <authorList>
            <person name="Bredeson J.V."/>
            <person name="Lyons J.B."/>
            <person name="Prochnik S.E."/>
            <person name="Wu G.A."/>
            <person name="Ha C.M."/>
            <person name="Edsinger-Gonzales E."/>
            <person name="Grimwood J."/>
            <person name="Schmutz J."/>
            <person name="Rabbi I.Y."/>
            <person name="Egesi C."/>
            <person name="Nauluvula P."/>
            <person name="Lebot V."/>
            <person name="Ndunguru J."/>
            <person name="Mkamilo G."/>
            <person name="Bart R.S."/>
            <person name="Setter T.L."/>
            <person name="Gleadow R.M."/>
            <person name="Kulakow P."/>
            <person name="Ferguson M.E."/>
            <person name="Rounsley S."/>
            <person name="Rokhsar D.S."/>
        </authorList>
    </citation>
    <scope>NUCLEOTIDE SEQUENCE [LARGE SCALE GENOMIC DNA]</scope>
    <source>
        <strain evidence="2">cv. AM560-2</strain>
    </source>
</reference>
<dbReference type="Proteomes" id="UP000091857">
    <property type="component" value="Chromosome 17"/>
</dbReference>
<evidence type="ECO:0000313" key="2">
    <source>
        <dbReference type="Proteomes" id="UP000091857"/>
    </source>
</evidence>